<dbReference type="AlphaFoldDB" id="A0A0K8RJH8"/>
<sequence length="94" mass="10434">MPSNSSPLVRAVLARVDCTAFVVQCSRRYPPRAFPGRRATRLAVFGRACGCVIKSPFQTIPESIERFNGTHAAEKNWVPAFCRQAFNARCTIGF</sequence>
<dbReference type="GO" id="GO:0004519">
    <property type="term" value="F:endonuclease activity"/>
    <property type="evidence" value="ECO:0007669"/>
    <property type="project" value="UniProtKB-KW"/>
</dbReference>
<keyword evidence="1" id="KW-0540">Nuclease</keyword>
<evidence type="ECO:0000313" key="1">
    <source>
        <dbReference type="EMBL" id="JAA71262.1"/>
    </source>
</evidence>
<accession>A0A0K8RJH8</accession>
<dbReference type="EMBL" id="GADI01002546">
    <property type="protein sequence ID" value="JAA71262.1"/>
    <property type="molecule type" value="mRNA"/>
</dbReference>
<name>A0A0K8RJH8_IXORI</name>
<keyword evidence="1" id="KW-0255">Endonuclease</keyword>
<keyword evidence="1" id="KW-0378">Hydrolase</keyword>
<reference evidence="1" key="1">
    <citation type="submission" date="2012-12" db="EMBL/GenBank/DDBJ databases">
        <title>Identification and characterization of a phenylalanine ammonia-lyase gene family in Isatis indigotica Fort.</title>
        <authorList>
            <person name="Liu Q."/>
            <person name="Chen J."/>
            <person name="Zhou X."/>
            <person name="Di P."/>
            <person name="Xiao Y."/>
            <person name="Xuan H."/>
            <person name="Zhang L."/>
            <person name="Chen W."/>
        </authorList>
    </citation>
    <scope>NUCLEOTIDE SEQUENCE</scope>
    <source>
        <tissue evidence="1">Salivary gland</tissue>
    </source>
</reference>
<proteinExistence type="evidence at transcript level"/>
<organism evidence="1">
    <name type="scientific">Ixodes ricinus</name>
    <name type="common">Common tick</name>
    <name type="synonym">Acarus ricinus</name>
    <dbReference type="NCBI Taxonomy" id="34613"/>
    <lineage>
        <taxon>Eukaryota</taxon>
        <taxon>Metazoa</taxon>
        <taxon>Ecdysozoa</taxon>
        <taxon>Arthropoda</taxon>
        <taxon>Chelicerata</taxon>
        <taxon>Arachnida</taxon>
        <taxon>Acari</taxon>
        <taxon>Parasitiformes</taxon>
        <taxon>Ixodida</taxon>
        <taxon>Ixodoidea</taxon>
        <taxon>Ixodidae</taxon>
        <taxon>Ixodinae</taxon>
        <taxon>Ixodes</taxon>
    </lineage>
</organism>
<protein>
    <submittedName>
        <fullName evidence="1">Putative endonuclease/reverse transcript</fullName>
    </submittedName>
</protein>